<gene>
    <name evidence="11" type="ORF">EKH79_09175</name>
</gene>
<dbReference type="AlphaFoldDB" id="A0A432LUN5"/>
<evidence type="ECO:0000256" key="1">
    <source>
        <dbReference type="ARBA" id="ARBA00022670"/>
    </source>
</evidence>
<dbReference type="Pfam" id="PF09286">
    <property type="entry name" value="Pro-kuma_activ"/>
    <property type="match status" value="1"/>
</dbReference>
<name>A0A432LUN5_9GAMM</name>
<dbReference type="InterPro" id="IPR015366">
    <property type="entry name" value="S53_propep"/>
</dbReference>
<feature type="binding site" evidence="8">
    <location>
        <position position="660"/>
    </location>
    <ligand>
        <name>Ca(2+)</name>
        <dbReference type="ChEBI" id="CHEBI:29108"/>
    </ligand>
</feature>
<feature type="signal peptide" evidence="9">
    <location>
        <begin position="1"/>
        <end position="27"/>
    </location>
</feature>
<dbReference type="PROSITE" id="PS51257">
    <property type="entry name" value="PROKAR_LIPOPROTEIN"/>
    <property type="match status" value="1"/>
</dbReference>
<feature type="binding site" evidence="8">
    <location>
        <position position="661"/>
    </location>
    <ligand>
        <name>Ca(2+)</name>
        <dbReference type="ChEBI" id="CHEBI:29108"/>
    </ligand>
</feature>
<comment type="caution">
    <text evidence="11">The sequence shown here is derived from an EMBL/GenBank/DDBJ whole genome shotgun (WGS) entry which is preliminary data.</text>
</comment>
<feature type="active site" description="Charge relay system" evidence="8">
    <location>
        <position position="340"/>
    </location>
</feature>
<keyword evidence="7" id="KW-0865">Zymogen</keyword>
<dbReference type="SMART" id="SM00944">
    <property type="entry name" value="Pro-kuma_activ"/>
    <property type="match status" value="1"/>
</dbReference>
<dbReference type="EMBL" id="RYZR01000005">
    <property type="protein sequence ID" value="RUL64213.1"/>
    <property type="molecule type" value="Genomic_DNA"/>
</dbReference>
<dbReference type="InterPro" id="IPR023828">
    <property type="entry name" value="Peptidase_S8_Ser-AS"/>
</dbReference>
<dbReference type="SUPFAM" id="SSF69318">
    <property type="entry name" value="Integrin alpha N-terminal domain"/>
    <property type="match status" value="1"/>
</dbReference>
<feature type="binding site" evidence="8">
    <location>
        <position position="715"/>
    </location>
    <ligand>
        <name>Ca(2+)</name>
        <dbReference type="ChEBI" id="CHEBI:29108"/>
    </ligand>
</feature>
<keyword evidence="1 8" id="KW-0645">Protease</keyword>
<feature type="chain" id="PRO_5019228826" description="Peptidase S53 domain-containing protein" evidence="9">
    <location>
        <begin position="28"/>
        <end position="1164"/>
    </location>
</feature>
<dbReference type="Gene3D" id="2.130.10.130">
    <property type="entry name" value="Integrin alpha, N-terminal"/>
    <property type="match status" value="1"/>
</dbReference>
<dbReference type="InterPro" id="IPR028994">
    <property type="entry name" value="Integrin_alpha_N"/>
</dbReference>
<protein>
    <recommendedName>
        <fullName evidence="10">Peptidase S53 domain-containing protein</fullName>
    </recommendedName>
</protein>
<dbReference type="PROSITE" id="PS51695">
    <property type="entry name" value="SEDOLISIN"/>
    <property type="match status" value="1"/>
</dbReference>
<feature type="domain" description="Peptidase S53" evidence="10">
    <location>
        <begin position="255"/>
        <end position="735"/>
    </location>
</feature>
<evidence type="ECO:0000256" key="4">
    <source>
        <dbReference type="ARBA" id="ARBA00022801"/>
    </source>
</evidence>
<keyword evidence="12" id="KW-1185">Reference proteome</keyword>
<evidence type="ECO:0000313" key="11">
    <source>
        <dbReference type="EMBL" id="RUL64213.1"/>
    </source>
</evidence>
<organism evidence="11 12">
    <name type="scientific">Dyella dinghuensis</name>
    <dbReference type="NCBI Taxonomy" id="1920169"/>
    <lineage>
        <taxon>Bacteria</taxon>
        <taxon>Pseudomonadati</taxon>
        <taxon>Pseudomonadota</taxon>
        <taxon>Gammaproteobacteria</taxon>
        <taxon>Lysobacterales</taxon>
        <taxon>Rhodanobacteraceae</taxon>
        <taxon>Dyella</taxon>
    </lineage>
</organism>
<keyword evidence="6 8" id="KW-0106">Calcium</keyword>
<feature type="binding site" evidence="8">
    <location>
        <position position="713"/>
    </location>
    <ligand>
        <name>Ca(2+)</name>
        <dbReference type="ChEBI" id="CHEBI:29108"/>
    </ligand>
</feature>
<dbReference type="GO" id="GO:0004252">
    <property type="term" value="F:serine-type endopeptidase activity"/>
    <property type="evidence" value="ECO:0007669"/>
    <property type="project" value="UniProtKB-UniRule"/>
</dbReference>
<comment type="cofactor">
    <cofactor evidence="8">
        <name>Ca(2+)</name>
        <dbReference type="ChEBI" id="CHEBI:29108"/>
    </cofactor>
    <text evidence="8">Binds 1 Ca(2+) ion per subunit.</text>
</comment>
<dbReference type="CDD" id="cd11377">
    <property type="entry name" value="Pro-peptidase_S53"/>
    <property type="match status" value="1"/>
</dbReference>
<sequence length="1164" mass="120105">MLTNKYKPWLAGAALIFAAGGAGQACAAVASTAGVSATAATGSKSAPLIDASKISNNQTSTLKGTIPVRIAHSVDSGRMGQTEVIPSMTLLLKRTPAQQEQLNRYAASLSSPGSPNYHKWLTAKQLGEQFGPSDQDIATVKNWLQSQGLGVKSISADKMMIHFMGPVAAVERAFGTTMHRYVENGKTHFANATEQKLPAALTPVVAGVASLSDFFPKSQAVNVGTVKRNAKGQWTSASGPSSNFNSVYNGNTYYDVAPADFNTIYNVNPEWSEGVRGAGQTVVVLEDSDVQNPDVATFRSTFLPPDAQGVFSQVNPVSPQGVAECVDPGRTGDEDEAALDAEWAGAAAPDANVVLASCANSGSDFGAFLAAENLLSSATPPPILSLSYGECESVAAPVGDALEVSYLWNEAAFEGVSVFVSSGDSGSAGCDQDQSGGAVFGLEVNGLGSTPFNVSVGGTDFNDASDTSKYWLAGNGALGASALSYVPEMTWNDSCASPILDKALGYSDPLSACNSAGFTTVIGGSGGPSYLWEQPAWQEGIAGMPQTLTRALPDVSLFAANGMFGHALLFCMSDTTVNPYAQPCNYLDPTAVIFNSAGGTSFAAPAMAGVQALINQSDSTNHGNIAPMLYQLARKQYGINGSPVNTCGSNGSDPSCVFHDVTVGNNDEPCPINSDDCYAVANQSDTLYGYTTMGVESAGGSQSLVPAWVTGAGYDYATGLGSLNVTNLVNAISAQDTRSQTITRTWNVIGENTSGTASNPADVANPITPQQATDGHSTILMLPPASCLSNAQTCTQGNAEPIMAWMSGGTVVQVASPPWAFNPVTFQFGQPFQVGDTIKSVANDLFSGLLQGQAVQFSDNAITNTLTVDVYSWGNYEFTFPYPAGWTLIGTGVADGTNQSEAIFYNSTTNQLGFWSFSCSGTQQDGQLYNINCSRTPGNVINVAAGYTPHLADLNGDGYIDIVWTGTKNDIYYWINDGTGNFTKTYGGTYPAGWVLEGAGEIAGSGSTDLIWYNASTSQLGWWIMNGNTVVSTKAVSAGAGYTVASIEDFDGDGLADILWTNAQGSAYIWQGTGAPGGGFISERVADGQGNPYTIPAGYVVQKSSLQGVATLSQGSGSYGGGGSSGGGGGGGGGGGCGGVLCPPGVTASVGSSHAGSLKRATLH</sequence>
<keyword evidence="3 9" id="KW-0732">Signal</keyword>
<evidence type="ECO:0000256" key="8">
    <source>
        <dbReference type="PROSITE-ProRule" id="PRU01032"/>
    </source>
</evidence>
<dbReference type="Proteomes" id="UP000267077">
    <property type="component" value="Unassembled WGS sequence"/>
</dbReference>
<dbReference type="CDD" id="cd04056">
    <property type="entry name" value="Peptidases_S53"/>
    <property type="match status" value="1"/>
</dbReference>
<dbReference type="GO" id="GO:0008240">
    <property type="term" value="F:tripeptidyl-peptidase activity"/>
    <property type="evidence" value="ECO:0007669"/>
    <property type="project" value="TreeGrafter"/>
</dbReference>
<reference evidence="11 12" key="1">
    <citation type="submission" date="2018-12" db="EMBL/GenBank/DDBJ databases">
        <title>Dyella dinghuensis sp. nov. DHOA06 and Dyella choica sp. nov. 4M-K27, isolated from forest soil.</title>
        <authorList>
            <person name="Qiu L.-H."/>
            <person name="Gao Z.-H."/>
        </authorList>
    </citation>
    <scope>NUCLEOTIDE SEQUENCE [LARGE SCALE GENOMIC DNA]</scope>
    <source>
        <strain evidence="11 12">DHOA06</strain>
    </source>
</reference>
<feature type="active site" description="Charge relay system" evidence="8">
    <location>
        <position position="601"/>
    </location>
</feature>
<evidence type="ECO:0000256" key="2">
    <source>
        <dbReference type="ARBA" id="ARBA00022723"/>
    </source>
</evidence>
<dbReference type="SUPFAM" id="SSF52743">
    <property type="entry name" value="Subtilisin-like"/>
    <property type="match status" value="1"/>
</dbReference>
<evidence type="ECO:0000256" key="6">
    <source>
        <dbReference type="ARBA" id="ARBA00022837"/>
    </source>
</evidence>
<dbReference type="PROSITE" id="PS00138">
    <property type="entry name" value="SUBTILASE_SER"/>
    <property type="match status" value="1"/>
</dbReference>
<keyword evidence="5 8" id="KW-0720">Serine protease</keyword>
<feature type="active site" description="Charge relay system" evidence="8">
    <location>
        <position position="336"/>
    </location>
</feature>
<dbReference type="InterPro" id="IPR050819">
    <property type="entry name" value="Tripeptidyl-peptidase_I"/>
</dbReference>
<evidence type="ECO:0000256" key="9">
    <source>
        <dbReference type="SAM" id="SignalP"/>
    </source>
</evidence>
<dbReference type="InterPro" id="IPR030400">
    <property type="entry name" value="Sedolisin_dom"/>
</dbReference>
<accession>A0A432LUN5</accession>
<evidence type="ECO:0000256" key="5">
    <source>
        <dbReference type="ARBA" id="ARBA00022825"/>
    </source>
</evidence>
<dbReference type="GO" id="GO:0046872">
    <property type="term" value="F:metal ion binding"/>
    <property type="evidence" value="ECO:0007669"/>
    <property type="project" value="UniProtKB-UniRule"/>
</dbReference>
<dbReference type="InterPro" id="IPR013517">
    <property type="entry name" value="FG-GAP"/>
</dbReference>
<dbReference type="InterPro" id="IPR036852">
    <property type="entry name" value="Peptidase_S8/S53_dom_sf"/>
</dbReference>
<dbReference type="PANTHER" id="PTHR14218:SF15">
    <property type="entry name" value="TRIPEPTIDYL-PEPTIDASE 1"/>
    <property type="match status" value="1"/>
</dbReference>
<proteinExistence type="predicted"/>
<evidence type="ECO:0000313" key="12">
    <source>
        <dbReference type="Proteomes" id="UP000267077"/>
    </source>
</evidence>
<keyword evidence="2 8" id="KW-0479">Metal-binding</keyword>
<dbReference type="Pfam" id="PF01839">
    <property type="entry name" value="FG-GAP"/>
    <property type="match status" value="1"/>
</dbReference>
<evidence type="ECO:0000256" key="3">
    <source>
        <dbReference type="ARBA" id="ARBA00022729"/>
    </source>
</evidence>
<evidence type="ECO:0000259" key="10">
    <source>
        <dbReference type="PROSITE" id="PS51695"/>
    </source>
</evidence>
<dbReference type="PANTHER" id="PTHR14218">
    <property type="entry name" value="PROTEASE S8 TRIPEPTIDYL PEPTIDASE I CLN2"/>
    <property type="match status" value="1"/>
</dbReference>
<dbReference type="Gene3D" id="3.40.50.200">
    <property type="entry name" value="Peptidase S8/S53 domain"/>
    <property type="match status" value="1"/>
</dbReference>
<dbReference type="SUPFAM" id="SSF54897">
    <property type="entry name" value="Protease propeptides/inhibitors"/>
    <property type="match status" value="1"/>
</dbReference>
<dbReference type="OrthoDB" id="127592at2"/>
<evidence type="ECO:0000256" key="7">
    <source>
        <dbReference type="ARBA" id="ARBA00023145"/>
    </source>
</evidence>
<dbReference type="Pfam" id="PF13517">
    <property type="entry name" value="FG-GAP_3"/>
    <property type="match status" value="1"/>
</dbReference>
<keyword evidence="4 8" id="KW-0378">Hydrolase</keyword>
<dbReference type="RefSeq" id="WP_158621220.1">
    <property type="nucleotide sequence ID" value="NZ_RYZR01000005.1"/>
</dbReference>
<dbReference type="GO" id="GO:0006508">
    <property type="term" value="P:proteolysis"/>
    <property type="evidence" value="ECO:0007669"/>
    <property type="project" value="UniProtKB-KW"/>
</dbReference>